<protein>
    <submittedName>
        <fullName evidence="2">Uncharacterized protein</fullName>
    </submittedName>
</protein>
<proteinExistence type="predicted"/>
<comment type="caution">
    <text evidence="2">The sequence shown here is derived from an EMBL/GenBank/DDBJ whole genome shotgun (WGS) entry which is preliminary data.</text>
</comment>
<evidence type="ECO:0000313" key="3">
    <source>
        <dbReference type="Proteomes" id="UP000298663"/>
    </source>
</evidence>
<dbReference type="EMBL" id="AZBU02000010">
    <property type="protein sequence ID" value="TKR62701.1"/>
    <property type="molecule type" value="Genomic_DNA"/>
</dbReference>
<dbReference type="InterPro" id="IPR006874">
    <property type="entry name" value="DUF621"/>
</dbReference>
<evidence type="ECO:0000313" key="2">
    <source>
        <dbReference type="EMBL" id="TKR62701.1"/>
    </source>
</evidence>
<feature type="transmembrane region" description="Helical" evidence="1">
    <location>
        <begin position="115"/>
        <end position="132"/>
    </location>
</feature>
<gene>
    <name evidence="2" type="ORF">L596_026623</name>
</gene>
<dbReference type="Proteomes" id="UP000298663">
    <property type="component" value="Unassembled WGS sequence"/>
</dbReference>
<reference evidence="2 3" key="2">
    <citation type="journal article" date="2019" name="G3 (Bethesda)">
        <title>Hybrid Assembly of the Genome of the Entomopathogenic Nematode Steinernema carpocapsae Identifies the X-Chromosome.</title>
        <authorList>
            <person name="Serra L."/>
            <person name="Macchietto M."/>
            <person name="Macias-Munoz A."/>
            <person name="McGill C.J."/>
            <person name="Rodriguez I.M."/>
            <person name="Rodriguez B."/>
            <person name="Murad R."/>
            <person name="Mortazavi A."/>
        </authorList>
    </citation>
    <scope>NUCLEOTIDE SEQUENCE [LARGE SCALE GENOMIC DNA]</scope>
    <source>
        <strain evidence="2 3">ALL</strain>
    </source>
</reference>
<accession>A0A4U5M1X3</accession>
<keyword evidence="1" id="KW-0472">Membrane</keyword>
<organism evidence="2 3">
    <name type="scientific">Steinernema carpocapsae</name>
    <name type="common">Entomopathogenic nematode</name>
    <dbReference type="NCBI Taxonomy" id="34508"/>
    <lineage>
        <taxon>Eukaryota</taxon>
        <taxon>Metazoa</taxon>
        <taxon>Ecdysozoa</taxon>
        <taxon>Nematoda</taxon>
        <taxon>Chromadorea</taxon>
        <taxon>Rhabditida</taxon>
        <taxon>Tylenchina</taxon>
        <taxon>Panagrolaimomorpha</taxon>
        <taxon>Strongyloidoidea</taxon>
        <taxon>Steinernematidae</taxon>
        <taxon>Steinernema</taxon>
    </lineage>
</organism>
<feature type="transmembrane region" description="Helical" evidence="1">
    <location>
        <begin position="74"/>
        <end position="95"/>
    </location>
</feature>
<evidence type="ECO:0000256" key="1">
    <source>
        <dbReference type="SAM" id="Phobius"/>
    </source>
</evidence>
<feature type="transmembrane region" description="Helical" evidence="1">
    <location>
        <begin position="34"/>
        <end position="53"/>
    </location>
</feature>
<sequence>MLSPVTGYKRTDKLFSSEPKYSLRLKETHAYKETYFTICCSCFSFLCYVAVVVKILRQKRRSQSVSRNIHEKAILIQAMIRFFVKLTIQMIYLIAATKGSAHANVTEVLTQVPEIGLLMNLMAVPIILYLVLNRYL</sequence>
<name>A0A4U5M1X3_STECR</name>
<keyword evidence="1" id="KW-1133">Transmembrane helix</keyword>
<reference evidence="2 3" key="1">
    <citation type="journal article" date="2015" name="Genome Biol.">
        <title>Comparative genomics of Steinernema reveals deeply conserved gene regulatory networks.</title>
        <authorList>
            <person name="Dillman A.R."/>
            <person name="Macchietto M."/>
            <person name="Porter C.F."/>
            <person name="Rogers A."/>
            <person name="Williams B."/>
            <person name="Antoshechkin I."/>
            <person name="Lee M.M."/>
            <person name="Goodwin Z."/>
            <person name="Lu X."/>
            <person name="Lewis E.E."/>
            <person name="Goodrich-Blair H."/>
            <person name="Stock S.P."/>
            <person name="Adams B.J."/>
            <person name="Sternberg P.W."/>
            <person name="Mortazavi A."/>
        </authorList>
    </citation>
    <scope>NUCLEOTIDE SEQUENCE [LARGE SCALE GENOMIC DNA]</scope>
    <source>
        <strain evidence="2 3">ALL</strain>
    </source>
</reference>
<keyword evidence="1" id="KW-0812">Transmembrane</keyword>
<dbReference type="AlphaFoldDB" id="A0A4U5M1X3"/>
<dbReference type="Pfam" id="PF04789">
    <property type="entry name" value="DUF621"/>
    <property type="match status" value="1"/>
</dbReference>
<keyword evidence="3" id="KW-1185">Reference proteome</keyword>